<comment type="caution">
    <text evidence="6">The sequence shown here is derived from an EMBL/GenBank/DDBJ whole genome shotgun (WGS) entry which is preliminary data.</text>
</comment>
<dbReference type="InterPro" id="IPR001296">
    <property type="entry name" value="Glyco_trans_1"/>
</dbReference>
<evidence type="ECO:0000256" key="1">
    <source>
        <dbReference type="ARBA" id="ARBA00021292"/>
    </source>
</evidence>
<dbReference type="Proteomes" id="UP000317998">
    <property type="component" value="Unassembled WGS sequence"/>
</dbReference>
<gene>
    <name evidence="6" type="ORF">FB562_1632</name>
</gene>
<keyword evidence="3 6" id="KW-0808">Transferase</keyword>
<evidence type="ECO:0000259" key="4">
    <source>
        <dbReference type="Pfam" id="PF00534"/>
    </source>
</evidence>
<dbReference type="OrthoDB" id="9810929at2"/>
<evidence type="ECO:0000259" key="5">
    <source>
        <dbReference type="Pfam" id="PF13439"/>
    </source>
</evidence>
<dbReference type="Gene3D" id="3.40.50.2000">
    <property type="entry name" value="Glycogen Phosphorylase B"/>
    <property type="match status" value="2"/>
</dbReference>
<evidence type="ECO:0000256" key="3">
    <source>
        <dbReference type="ARBA" id="ARBA00022679"/>
    </source>
</evidence>
<dbReference type="EMBL" id="VFOM01000001">
    <property type="protein sequence ID" value="TQL48537.1"/>
    <property type="molecule type" value="Genomic_DNA"/>
</dbReference>
<dbReference type="GO" id="GO:1901137">
    <property type="term" value="P:carbohydrate derivative biosynthetic process"/>
    <property type="evidence" value="ECO:0007669"/>
    <property type="project" value="UniProtKB-ARBA"/>
</dbReference>
<reference evidence="6 7" key="1">
    <citation type="submission" date="2019-06" db="EMBL/GenBank/DDBJ databases">
        <title>Sequencing the genomes of 1000 actinobacteria strains.</title>
        <authorList>
            <person name="Klenk H.-P."/>
        </authorList>
    </citation>
    <scope>NUCLEOTIDE SEQUENCE [LARGE SCALE GENOMIC DNA]</scope>
    <source>
        <strain evidence="6 7">DSM 26477</strain>
    </source>
</reference>
<accession>A0A542YKA2</accession>
<name>A0A542YKA2_9MICO</name>
<keyword evidence="7" id="KW-1185">Reference proteome</keyword>
<dbReference type="Pfam" id="PF13439">
    <property type="entry name" value="Glyco_transf_4"/>
    <property type="match status" value="1"/>
</dbReference>
<sequence length="427" mass="45012">MFLARRADTRPVRQYSGIMTGTLRRVALVSMHTPPAQQAGTGDAGGLNVSLIATAHELAARGVEVELLTRAAGAPRVSRVGAGVTLHELAAGPASVIDKSFLPGIADDFGEAVAELAGRDSSRYDVIHAHYWLSGIATLPVALELGLPFVQSFHTLGAMKNRHLAAGQTPESDMRMRSEAYLASQAGAVIAGSAAEVESLIDDARAPADRIWVIPPGVDVELFTPEHPDAAARVRRRYGIEEGRPIIAVVGRVQPLKDQELAIRALAGVHELRGWAPVLVVVGEATPGDERYLDSLRSLAVELDLAEEVRFVGALGREPLAELLAVASITLVPSHSETFGLVALESAASGTPVIGYRSTGLAESIAEGRSGLLLDTRDPRDWAHAITALLDDPAARAALSSSAREHALGYTWAATATALLGVYGSLR</sequence>
<dbReference type="AlphaFoldDB" id="A0A542YKA2"/>
<dbReference type="InterPro" id="IPR050194">
    <property type="entry name" value="Glycosyltransferase_grp1"/>
</dbReference>
<organism evidence="6 7">
    <name type="scientific">Homoserinimonas aerilata</name>
    <dbReference type="NCBI Taxonomy" id="1162970"/>
    <lineage>
        <taxon>Bacteria</taxon>
        <taxon>Bacillati</taxon>
        <taxon>Actinomycetota</taxon>
        <taxon>Actinomycetes</taxon>
        <taxon>Micrococcales</taxon>
        <taxon>Microbacteriaceae</taxon>
        <taxon>Homoserinimonas</taxon>
    </lineage>
</organism>
<evidence type="ECO:0000313" key="7">
    <source>
        <dbReference type="Proteomes" id="UP000317998"/>
    </source>
</evidence>
<proteinExistence type="predicted"/>
<dbReference type="PANTHER" id="PTHR45947:SF3">
    <property type="entry name" value="SULFOQUINOVOSYL TRANSFERASE SQD2"/>
    <property type="match status" value="1"/>
</dbReference>
<dbReference type="GO" id="GO:0016757">
    <property type="term" value="F:glycosyltransferase activity"/>
    <property type="evidence" value="ECO:0007669"/>
    <property type="project" value="UniProtKB-KW"/>
</dbReference>
<protein>
    <recommendedName>
        <fullName evidence="1">D-inositol 3-phosphate glycosyltransferase</fullName>
    </recommendedName>
</protein>
<dbReference type="InterPro" id="IPR028098">
    <property type="entry name" value="Glyco_trans_4-like_N"/>
</dbReference>
<feature type="domain" description="Glycosyltransferase subfamily 4-like N-terminal" evidence="5">
    <location>
        <begin position="45"/>
        <end position="221"/>
    </location>
</feature>
<evidence type="ECO:0000313" key="6">
    <source>
        <dbReference type="EMBL" id="TQL48537.1"/>
    </source>
</evidence>
<dbReference type="Pfam" id="PF00534">
    <property type="entry name" value="Glycos_transf_1"/>
    <property type="match status" value="1"/>
</dbReference>
<dbReference type="PANTHER" id="PTHR45947">
    <property type="entry name" value="SULFOQUINOVOSYL TRANSFERASE SQD2"/>
    <property type="match status" value="1"/>
</dbReference>
<dbReference type="SUPFAM" id="SSF53756">
    <property type="entry name" value="UDP-Glycosyltransferase/glycogen phosphorylase"/>
    <property type="match status" value="1"/>
</dbReference>
<evidence type="ECO:0000256" key="2">
    <source>
        <dbReference type="ARBA" id="ARBA00022676"/>
    </source>
</evidence>
<feature type="domain" description="Glycosyl transferase family 1" evidence="4">
    <location>
        <begin position="235"/>
        <end position="405"/>
    </location>
</feature>
<keyword evidence="2" id="KW-0328">Glycosyltransferase</keyword>